<reference evidence="4 5" key="1">
    <citation type="journal article" date="2019" name="Nat. Microbiol.">
        <title>Mediterranean grassland soil C-N compound turnover is dependent on rainfall and depth, and is mediated by genomically divergent microorganisms.</title>
        <authorList>
            <person name="Diamond S."/>
            <person name="Andeer P.F."/>
            <person name="Li Z."/>
            <person name="Crits-Christoph A."/>
            <person name="Burstein D."/>
            <person name="Anantharaman K."/>
            <person name="Lane K.R."/>
            <person name="Thomas B.C."/>
            <person name="Pan C."/>
            <person name="Northen T.R."/>
            <person name="Banfield J.F."/>
        </authorList>
    </citation>
    <scope>NUCLEOTIDE SEQUENCE [LARGE SCALE GENOMIC DNA]</scope>
    <source>
        <strain evidence="4">NP_5</strain>
    </source>
</reference>
<comment type="caution">
    <text evidence="4">The sequence shown here is derived from an EMBL/GenBank/DDBJ whole genome shotgun (WGS) entry which is preliminary data.</text>
</comment>
<dbReference type="Gene3D" id="3.30.70.1070">
    <property type="entry name" value="Sporulation related repeat"/>
    <property type="match status" value="1"/>
</dbReference>
<dbReference type="AlphaFoldDB" id="A0A537M375"/>
<accession>A0A537M375</accession>
<dbReference type="EMBL" id="VBAM01000091">
    <property type="protein sequence ID" value="TMJ14723.1"/>
    <property type="molecule type" value="Genomic_DNA"/>
</dbReference>
<dbReference type="PROSITE" id="PS51724">
    <property type="entry name" value="SPOR"/>
    <property type="match status" value="1"/>
</dbReference>
<feature type="region of interest" description="Disordered" evidence="1">
    <location>
        <begin position="57"/>
        <end position="141"/>
    </location>
</feature>
<evidence type="ECO:0000313" key="4">
    <source>
        <dbReference type="EMBL" id="TMJ14723.1"/>
    </source>
</evidence>
<sequence length="222" mass="22647">MGRTSGGRITNTMVEEGMSGMRGRLALAVVGPGFAAIFALAVGAGYLMGQTAFRPSLPPPGPTMPSTASPGLSTPSGSESQSQPSPLSPEPLSLGEPPTGGETREARPAAPSATPPEPPAGDLELVPAGPEIPVAPVKGGGPTTTPEIPALPSRFHVQVGSFDDRGNAETRVAELRARGYAVTLVEGPPYRIWVGGYLDRSTAERLAANLTAAGFDVTLSPR</sequence>
<evidence type="ECO:0000256" key="2">
    <source>
        <dbReference type="SAM" id="Phobius"/>
    </source>
</evidence>
<dbReference type="Pfam" id="PF05036">
    <property type="entry name" value="SPOR"/>
    <property type="match status" value="1"/>
</dbReference>
<protein>
    <recommendedName>
        <fullName evidence="3">SPOR domain-containing protein</fullName>
    </recommendedName>
</protein>
<feature type="transmembrane region" description="Helical" evidence="2">
    <location>
        <begin position="25"/>
        <end position="48"/>
    </location>
</feature>
<keyword evidence="2" id="KW-1133">Transmembrane helix</keyword>
<dbReference type="Proteomes" id="UP000320393">
    <property type="component" value="Unassembled WGS sequence"/>
</dbReference>
<feature type="domain" description="SPOR" evidence="3">
    <location>
        <begin position="149"/>
        <end position="222"/>
    </location>
</feature>
<dbReference type="InterPro" id="IPR007730">
    <property type="entry name" value="SPOR-like_dom"/>
</dbReference>
<dbReference type="SUPFAM" id="SSF110997">
    <property type="entry name" value="Sporulation related repeat"/>
    <property type="match status" value="1"/>
</dbReference>
<keyword evidence="2" id="KW-0812">Transmembrane</keyword>
<feature type="compositionally biased region" description="Low complexity" evidence="1">
    <location>
        <begin position="64"/>
        <end position="101"/>
    </location>
</feature>
<evidence type="ECO:0000256" key="1">
    <source>
        <dbReference type="SAM" id="MobiDB-lite"/>
    </source>
</evidence>
<evidence type="ECO:0000259" key="3">
    <source>
        <dbReference type="PROSITE" id="PS51724"/>
    </source>
</evidence>
<name>A0A537M375_9BACT</name>
<gene>
    <name evidence="4" type="ORF">E6H02_02860</name>
</gene>
<dbReference type="GO" id="GO:0042834">
    <property type="term" value="F:peptidoglycan binding"/>
    <property type="evidence" value="ECO:0007669"/>
    <property type="project" value="InterPro"/>
</dbReference>
<keyword evidence="2" id="KW-0472">Membrane</keyword>
<proteinExistence type="predicted"/>
<dbReference type="InterPro" id="IPR036680">
    <property type="entry name" value="SPOR-like_sf"/>
</dbReference>
<evidence type="ECO:0000313" key="5">
    <source>
        <dbReference type="Proteomes" id="UP000320393"/>
    </source>
</evidence>
<organism evidence="4 5">
    <name type="scientific">Candidatus Segetimicrobium genomatis</name>
    <dbReference type="NCBI Taxonomy" id="2569760"/>
    <lineage>
        <taxon>Bacteria</taxon>
        <taxon>Bacillati</taxon>
        <taxon>Candidatus Sysuimicrobiota</taxon>
        <taxon>Candidatus Sysuimicrobiia</taxon>
        <taxon>Candidatus Sysuimicrobiales</taxon>
        <taxon>Candidatus Segetimicrobiaceae</taxon>
        <taxon>Candidatus Segetimicrobium</taxon>
    </lineage>
</organism>